<dbReference type="EMBL" id="JAHWQX010000001">
    <property type="protein sequence ID" value="MBW3096025.1"/>
    <property type="molecule type" value="Genomic_DNA"/>
</dbReference>
<comment type="caution">
    <text evidence="2">The sequence shown here is derived from an EMBL/GenBank/DDBJ whole genome shotgun (WGS) entry which is preliminary data.</text>
</comment>
<organism evidence="2 3">
    <name type="scientific">Pseudohoeflea coraliihabitans</name>
    <dbReference type="NCBI Taxonomy" id="2860393"/>
    <lineage>
        <taxon>Bacteria</taxon>
        <taxon>Pseudomonadati</taxon>
        <taxon>Pseudomonadota</taxon>
        <taxon>Alphaproteobacteria</taxon>
        <taxon>Hyphomicrobiales</taxon>
        <taxon>Rhizobiaceae</taxon>
        <taxon>Pseudohoeflea</taxon>
    </lineage>
</organism>
<evidence type="ECO:0000256" key="1">
    <source>
        <dbReference type="SAM" id="MobiDB-lite"/>
    </source>
</evidence>
<dbReference type="RefSeq" id="WP_219157860.1">
    <property type="nucleotide sequence ID" value="NZ_JAHWQX010000001.1"/>
</dbReference>
<evidence type="ECO:0000313" key="3">
    <source>
        <dbReference type="Proteomes" id="UP001430804"/>
    </source>
</evidence>
<gene>
    <name evidence="2" type="ORF">KY465_01890</name>
</gene>
<dbReference type="Proteomes" id="UP001430804">
    <property type="component" value="Unassembled WGS sequence"/>
</dbReference>
<protein>
    <submittedName>
        <fullName evidence="2">Uncharacterized protein</fullName>
    </submittedName>
</protein>
<reference evidence="2" key="1">
    <citation type="submission" date="2021-07" db="EMBL/GenBank/DDBJ databases">
        <title>Pseudohoeflea marina sp. nov. a polyhydroxyalcanoate-producing bacterium.</title>
        <authorList>
            <person name="Zheng W."/>
            <person name="Yu S."/>
            <person name="Huang Y."/>
        </authorList>
    </citation>
    <scope>NUCLEOTIDE SEQUENCE</scope>
    <source>
        <strain evidence="2">DP4N28-3</strain>
    </source>
</reference>
<sequence length="318" mass="33899">MDNLEVKETLNDARCGLYFLAGADRSRSGRRTEIITIHAVDDALTREQRAFITETFAATHPNHELRLRFHSNRQLHAPQSLEAFAERFHHDKILADPTGSFSRVSKLLSLARLIRARLGDAIDRILWQPDIAALTLIMPSAGSAASQRAGIEGVHALIESSVCEDLRKALRSVRVSSSVPSTRYTPVDNQSMQRSAGRGLAALVARVSGLVALIGLGSLTAAQAGAQPSADDTATGLPGVTGLVGLTTLGENSYGLRNRYQAVGGLRLYFGATGVVLASALTPGRDIDLEEAAIGRPEAEDETESGLPMPTHVVYGAG</sequence>
<feature type="region of interest" description="Disordered" evidence="1">
    <location>
        <begin position="296"/>
        <end position="318"/>
    </location>
</feature>
<proteinExistence type="predicted"/>
<keyword evidence="3" id="KW-1185">Reference proteome</keyword>
<name>A0ABS6WJJ5_9HYPH</name>
<accession>A0ABS6WJJ5</accession>
<evidence type="ECO:0000313" key="2">
    <source>
        <dbReference type="EMBL" id="MBW3096025.1"/>
    </source>
</evidence>